<feature type="transmembrane region" description="Helical" evidence="8">
    <location>
        <begin position="297"/>
        <end position="316"/>
    </location>
</feature>
<sequence>MHSPPIPRHPLRFGNFRAYLLGRLTAVLAQYSMMIVLAWQAYNVARETMSTGAAAAQLGLIGLAQFLPLFFLTPVTGWVADHFDRRMITRFTLLLLVLASGTLAFATYEGWVSLPLIFGIAAIVGIARAFNGPAYSALAPNLVPREVLPNAIAISSVMWQAGMIAGPALGGYAYAVQPWGAYALASGLFAVALLCMMLIGPVPQPPRDTSRHPVRQMIDGLTYVRTNRLVLATITLDLFAVLLAGATALLPVYARDILHVGSAGLGHLAASPGIGAAVTALFFSFRPMKTEVGLKMLASVILFGIATIVFGATAFLPRSIAIEVGIGALILLGSADMVSVYVRQSLIQLHTPDEMRGRVSSLSQLTISASNELGEAESGFLAALVGPVAAVIGGGIGAIVITLIWAKLFPELRLARTFDPPETKAAESPQEPKSTQETVQ</sequence>
<dbReference type="InterPro" id="IPR010290">
    <property type="entry name" value="TM_effector"/>
</dbReference>
<accession>A0A081RC14</accession>
<feature type="transmembrane region" description="Helical" evidence="8">
    <location>
        <begin position="265"/>
        <end position="285"/>
    </location>
</feature>
<evidence type="ECO:0000256" key="5">
    <source>
        <dbReference type="ARBA" id="ARBA00022989"/>
    </source>
</evidence>
<dbReference type="OrthoDB" id="7283966at2"/>
<keyword evidence="4 8" id="KW-0812">Transmembrane</keyword>
<feature type="transmembrane region" description="Helical" evidence="8">
    <location>
        <begin position="87"/>
        <end position="106"/>
    </location>
</feature>
<dbReference type="PANTHER" id="PTHR23513">
    <property type="entry name" value="INTEGRAL MEMBRANE EFFLUX PROTEIN-RELATED"/>
    <property type="match status" value="1"/>
</dbReference>
<evidence type="ECO:0000256" key="8">
    <source>
        <dbReference type="SAM" id="Phobius"/>
    </source>
</evidence>
<dbReference type="CDD" id="cd06173">
    <property type="entry name" value="MFS_MefA_like"/>
    <property type="match status" value="1"/>
</dbReference>
<reference evidence="10 11" key="1">
    <citation type="submission" date="2014-02" db="EMBL/GenBank/DDBJ databases">
        <title>Whole genome sequence of Sphingobium chlorophenolicum NBRC 16172.</title>
        <authorList>
            <person name="Gan H.M."/>
            <person name="Gan H.Y."/>
            <person name="Chew T.H."/>
            <person name="Savka M.A."/>
        </authorList>
    </citation>
    <scope>NUCLEOTIDE SEQUENCE [LARGE SCALE GENOMIC DNA]</scope>
    <source>
        <strain evidence="10 11">NBRC 16172</strain>
    </source>
</reference>
<dbReference type="EMBL" id="JFHR01000036">
    <property type="protein sequence ID" value="KEQ52737.1"/>
    <property type="molecule type" value="Genomic_DNA"/>
</dbReference>
<dbReference type="PANTHER" id="PTHR23513:SF9">
    <property type="entry name" value="ENTEROBACTIN EXPORTER ENTS"/>
    <property type="match status" value="1"/>
</dbReference>
<dbReference type="RefSeq" id="WP_037453473.1">
    <property type="nucleotide sequence ID" value="NZ_JFHR01000036.1"/>
</dbReference>
<evidence type="ECO:0000256" key="4">
    <source>
        <dbReference type="ARBA" id="ARBA00022692"/>
    </source>
</evidence>
<feature type="transmembrane region" description="Helical" evidence="8">
    <location>
        <begin position="229"/>
        <end position="253"/>
    </location>
</feature>
<dbReference type="AlphaFoldDB" id="A0A081RC14"/>
<feature type="transmembrane region" description="Helical" evidence="8">
    <location>
        <begin position="112"/>
        <end position="130"/>
    </location>
</feature>
<evidence type="ECO:0000256" key="6">
    <source>
        <dbReference type="ARBA" id="ARBA00023136"/>
    </source>
</evidence>
<evidence type="ECO:0000259" key="9">
    <source>
        <dbReference type="PROSITE" id="PS50850"/>
    </source>
</evidence>
<keyword evidence="3" id="KW-1003">Cell membrane</keyword>
<dbReference type="SUPFAM" id="SSF103473">
    <property type="entry name" value="MFS general substrate transporter"/>
    <property type="match status" value="1"/>
</dbReference>
<feature type="domain" description="Major facilitator superfamily (MFS) profile" evidence="9">
    <location>
        <begin position="18"/>
        <end position="413"/>
    </location>
</feature>
<organism evidence="10 11">
    <name type="scientific">Sphingobium chlorophenolicum</name>
    <dbReference type="NCBI Taxonomy" id="46429"/>
    <lineage>
        <taxon>Bacteria</taxon>
        <taxon>Pseudomonadati</taxon>
        <taxon>Pseudomonadota</taxon>
        <taxon>Alphaproteobacteria</taxon>
        <taxon>Sphingomonadales</taxon>
        <taxon>Sphingomonadaceae</taxon>
        <taxon>Sphingobium</taxon>
    </lineage>
</organism>
<dbReference type="GO" id="GO:0022857">
    <property type="term" value="F:transmembrane transporter activity"/>
    <property type="evidence" value="ECO:0007669"/>
    <property type="project" value="InterPro"/>
</dbReference>
<evidence type="ECO:0000256" key="3">
    <source>
        <dbReference type="ARBA" id="ARBA00022475"/>
    </source>
</evidence>
<name>A0A081RC14_SPHCR</name>
<dbReference type="GO" id="GO:0005886">
    <property type="term" value="C:plasma membrane"/>
    <property type="evidence" value="ECO:0007669"/>
    <property type="project" value="UniProtKB-SubCell"/>
</dbReference>
<dbReference type="Gene3D" id="1.20.1250.20">
    <property type="entry name" value="MFS general substrate transporter like domains"/>
    <property type="match status" value="1"/>
</dbReference>
<dbReference type="Proteomes" id="UP000028411">
    <property type="component" value="Unassembled WGS sequence"/>
</dbReference>
<dbReference type="PROSITE" id="PS50850">
    <property type="entry name" value="MFS"/>
    <property type="match status" value="1"/>
</dbReference>
<dbReference type="PATRIC" id="fig|46429.4.peg.2983"/>
<feature type="transmembrane region" description="Helical" evidence="8">
    <location>
        <begin position="181"/>
        <end position="202"/>
    </location>
</feature>
<feature type="transmembrane region" description="Helical" evidence="8">
    <location>
        <begin position="54"/>
        <end position="75"/>
    </location>
</feature>
<evidence type="ECO:0000256" key="2">
    <source>
        <dbReference type="ARBA" id="ARBA00022448"/>
    </source>
</evidence>
<protein>
    <submittedName>
        <fullName evidence="10">Membrane protein</fullName>
    </submittedName>
</protein>
<feature type="transmembrane region" description="Helical" evidence="8">
    <location>
        <begin position="380"/>
        <end position="406"/>
    </location>
</feature>
<dbReference type="Pfam" id="PF05977">
    <property type="entry name" value="MFS_3"/>
    <property type="match status" value="1"/>
</dbReference>
<comment type="subcellular location">
    <subcellularLocation>
        <location evidence="1">Cell membrane</location>
        <topology evidence="1">Multi-pass membrane protein</topology>
    </subcellularLocation>
</comment>
<gene>
    <name evidence="10" type="ORF">BV95_03010</name>
</gene>
<feature type="transmembrane region" description="Helical" evidence="8">
    <location>
        <begin position="20"/>
        <end position="42"/>
    </location>
</feature>
<feature type="region of interest" description="Disordered" evidence="7">
    <location>
        <begin position="421"/>
        <end position="440"/>
    </location>
</feature>
<comment type="caution">
    <text evidence="10">The sequence shown here is derived from an EMBL/GenBank/DDBJ whole genome shotgun (WGS) entry which is preliminary data.</text>
</comment>
<proteinExistence type="predicted"/>
<dbReference type="InterPro" id="IPR036259">
    <property type="entry name" value="MFS_trans_sf"/>
</dbReference>
<feature type="transmembrane region" description="Helical" evidence="8">
    <location>
        <begin position="151"/>
        <end position="175"/>
    </location>
</feature>
<evidence type="ECO:0000313" key="11">
    <source>
        <dbReference type="Proteomes" id="UP000028411"/>
    </source>
</evidence>
<dbReference type="InterPro" id="IPR020846">
    <property type="entry name" value="MFS_dom"/>
</dbReference>
<feature type="compositionally biased region" description="Polar residues" evidence="7">
    <location>
        <begin position="431"/>
        <end position="440"/>
    </location>
</feature>
<keyword evidence="5 8" id="KW-1133">Transmembrane helix</keyword>
<feature type="transmembrane region" description="Helical" evidence="8">
    <location>
        <begin position="322"/>
        <end position="342"/>
    </location>
</feature>
<evidence type="ECO:0000256" key="7">
    <source>
        <dbReference type="SAM" id="MobiDB-lite"/>
    </source>
</evidence>
<evidence type="ECO:0000256" key="1">
    <source>
        <dbReference type="ARBA" id="ARBA00004651"/>
    </source>
</evidence>
<dbReference type="eggNOG" id="COG2814">
    <property type="taxonomic scope" value="Bacteria"/>
</dbReference>
<keyword evidence="2" id="KW-0813">Transport</keyword>
<evidence type="ECO:0000313" key="10">
    <source>
        <dbReference type="EMBL" id="KEQ52737.1"/>
    </source>
</evidence>
<keyword evidence="6 8" id="KW-0472">Membrane</keyword>